<dbReference type="PANTHER" id="PTHR46067:SF27">
    <property type="entry name" value="ACYL-COA N-ACYLTRANSFERASES (NAT) SUPERFAMILY PROTEIN"/>
    <property type="match status" value="1"/>
</dbReference>
<dbReference type="SUPFAM" id="SSF55729">
    <property type="entry name" value="Acyl-CoA N-acyltransferases (Nat)"/>
    <property type="match status" value="1"/>
</dbReference>
<dbReference type="EMBL" id="BJNB01000005">
    <property type="protein sequence ID" value="GEB97048.1"/>
    <property type="molecule type" value="Genomic_DNA"/>
</dbReference>
<evidence type="ECO:0000313" key="2">
    <source>
        <dbReference type="EMBL" id="GEB97048.1"/>
    </source>
</evidence>
<accession>A0AB73B5D2</accession>
<name>A0AB73B5D2_CORFL</name>
<dbReference type="Proteomes" id="UP000315353">
    <property type="component" value="Unassembled WGS sequence"/>
</dbReference>
<dbReference type="RefSeq" id="WP_075730437.1">
    <property type="nucleotide sequence ID" value="NZ_BJNB01000005.1"/>
</dbReference>
<dbReference type="InterPro" id="IPR016181">
    <property type="entry name" value="Acyl_CoA_acyltransferase"/>
</dbReference>
<protein>
    <recommendedName>
        <fullName evidence="1">N-acetyltransferase domain-containing protein</fullName>
    </recommendedName>
</protein>
<dbReference type="GeneID" id="82881064"/>
<organism evidence="2 3">
    <name type="scientific">Corynebacterium flavescens</name>
    <dbReference type="NCBI Taxonomy" id="28028"/>
    <lineage>
        <taxon>Bacteria</taxon>
        <taxon>Bacillati</taxon>
        <taxon>Actinomycetota</taxon>
        <taxon>Actinomycetes</taxon>
        <taxon>Mycobacteriales</taxon>
        <taxon>Corynebacteriaceae</taxon>
        <taxon>Corynebacterium</taxon>
    </lineage>
</organism>
<feature type="domain" description="N-acetyltransferase" evidence="1">
    <location>
        <begin position="7"/>
        <end position="161"/>
    </location>
</feature>
<dbReference type="PANTHER" id="PTHR46067">
    <property type="entry name" value="ACYL-COA N-ACYLTRANSFERASES (NAT) SUPERFAMILY PROTEIN"/>
    <property type="match status" value="1"/>
</dbReference>
<evidence type="ECO:0000313" key="3">
    <source>
        <dbReference type="Proteomes" id="UP000315353"/>
    </source>
</evidence>
<dbReference type="Pfam" id="PF13302">
    <property type="entry name" value="Acetyltransf_3"/>
    <property type="match status" value="1"/>
</dbReference>
<proteinExistence type="predicted"/>
<sequence>MNVPVLAGLRPLTLDDVDLLHTACTDPLTQRFTTIPRPYTREMAIDFIGLDHLAWAMVDDNDKFCGVIEFRPHGSLAGDIGYHCAPWARGGGMTTQALRTVTAWAHAEGYVRVELRAAVDNLASRRVAEKAGFELEGIARAAQYLNDKFDDLAVYSHVELPPHSELNQTL</sequence>
<evidence type="ECO:0000259" key="1">
    <source>
        <dbReference type="PROSITE" id="PS51186"/>
    </source>
</evidence>
<dbReference type="Gene3D" id="3.40.630.30">
    <property type="match status" value="1"/>
</dbReference>
<gene>
    <name evidence="2" type="ORF">CFL01nite_05430</name>
</gene>
<dbReference type="PROSITE" id="PS51186">
    <property type="entry name" value="GNAT"/>
    <property type="match status" value="1"/>
</dbReference>
<dbReference type="AlphaFoldDB" id="A0AB73B5D2"/>
<dbReference type="InterPro" id="IPR000182">
    <property type="entry name" value="GNAT_dom"/>
</dbReference>
<comment type="caution">
    <text evidence="2">The sequence shown here is derived from an EMBL/GenBank/DDBJ whole genome shotgun (WGS) entry which is preliminary data.</text>
</comment>
<dbReference type="GO" id="GO:0016747">
    <property type="term" value="F:acyltransferase activity, transferring groups other than amino-acyl groups"/>
    <property type="evidence" value="ECO:0007669"/>
    <property type="project" value="InterPro"/>
</dbReference>
<reference evidence="2 3" key="1">
    <citation type="submission" date="2019-06" db="EMBL/GenBank/DDBJ databases">
        <title>Whole genome shotgun sequence of Corynebacterium flavescens NBRC 14136.</title>
        <authorList>
            <person name="Hosoyama A."/>
            <person name="Uohara A."/>
            <person name="Ohji S."/>
            <person name="Ichikawa N."/>
        </authorList>
    </citation>
    <scope>NUCLEOTIDE SEQUENCE [LARGE SCALE GENOMIC DNA]</scope>
    <source>
        <strain evidence="2 3">NBRC 14136</strain>
    </source>
</reference>